<dbReference type="EMBL" id="MSFK01000037">
    <property type="protein sequence ID" value="PWY71048.1"/>
    <property type="molecule type" value="Genomic_DNA"/>
</dbReference>
<evidence type="ECO:0000313" key="1">
    <source>
        <dbReference type="EMBL" id="PWY71048.1"/>
    </source>
</evidence>
<accession>A0A317VDG2</accession>
<feature type="non-terminal residue" evidence="1">
    <location>
        <position position="1"/>
    </location>
</feature>
<name>A0A317VDG2_9EURO</name>
<proteinExistence type="predicted"/>
<reference evidence="1 2" key="1">
    <citation type="submission" date="2016-12" db="EMBL/GenBank/DDBJ databases">
        <title>The genomes of Aspergillus section Nigri reveals drivers in fungal speciation.</title>
        <authorList>
            <consortium name="DOE Joint Genome Institute"/>
            <person name="Vesth T.C."/>
            <person name="Nybo J."/>
            <person name="Theobald S."/>
            <person name="Brandl J."/>
            <person name="Frisvad J.C."/>
            <person name="Nielsen K.F."/>
            <person name="Lyhne E.K."/>
            <person name="Kogle M.E."/>
            <person name="Kuo A."/>
            <person name="Riley R."/>
            <person name="Clum A."/>
            <person name="Nolan M."/>
            <person name="Lipzen A."/>
            <person name="Salamov A."/>
            <person name="Henrissat B."/>
            <person name="Wiebenga A."/>
            <person name="De Vries R.P."/>
            <person name="Grigoriev I.V."/>
            <person name="Mortensen U.H."/>
            <person name="Andersen M.R."/>
            <person name="Baker S.E."/>
        </authorList>
    </citation>
    <scope>NUCLEOTIDE SEQUENCE [LARGE SCALE GENOMIC DNA]</scope>
    <source>
        <strain evidence="1 2">CBS 115572</strain>
    </source>
</reference>
<comment type="caution">
    <text evidence="1">The sequence shown here is derived from an EMBL/GenBank/DDBJ whole genome shotgun (WGS) entry which is preliminary data.</text>
</comment>
<keyword evidence="2" id="KW-1185">Reference proteome</keyword>
<dbReference type="GeneID" id="37108641"/>
<sequence length="74" mass="8203">AADTERKPERNGQIGITWRYELRRKLPTARDATWKKSVACCLMVVGGTILGRPSPPVLLPASSLDPIHTHLLIE</sequence>
<dbReference type="RefSeq" id="XP_025462803.1">
    <property type="nucleotide sequence ID" value="XM_025606498.1"/>
</dbReference>
<dbReference type="Proteomes" id="UP000246702">
    <property type="component" value="Unassembled WGS sequence"/>
</dbReference>
<organism evidence="1 2">
    <name type="scientific">Aspergillus sclerotioniger CBS 115572</name>
    <dbReference type="NCBI Taxonomy" id="1450535"/>
    <lineage>
        <taxon>Eukaryota</taxon>
        <taxon>Fungi</taxon>
        <taxon>Dikarya</taxon>
        <taxon>Ascomycota</taxon>
        <taxon>Pezizomycotina</taxon>
        <taxon>Eurotiomycetes</taxon>
        <taxon>Eurotiomycetidae</taxon>
        <taxon>Eurotiales</taxon>
        <taxon>Aspergillaceae</taxon>
        <taxon>Aspergillus</taxon>
        <taxon>Aspergillus subgen. Circumdati</taxon>
    </lineage>
</organism>
<dbReference type="AlphaFoldDB" id="A0A317VDG2"/>
<protein>
    <submittedName>
        <fullName evidence="1">Uncharacterized protein</fullName>
    </submittedName>
</protein>
<evidence type="ECO:0000313" key="2">
    <source>
        <dbReference type="Proteomes" id="UP000246702"/>
    </source>
</evidence>
<gene>
    <name evidence="1" type="ORF">BO94DRAFT_261955</name>
</gene>